<dbReference type="AlphaFoldDB" id="A0A8X6G030"/>
<keyword evidence="3" id="KW-1185">Reference proteome</keyword>
<evidence type="ECO:0000313" key="2">
    <source>
        <dbReference type="EMBL" id="GFQ93520.1"/>
    </source>
</evidence>
<dbReference type="EMBL" id="BMAO01014204">
    <property type="protein sequence ID" value="GFQ93520.1"/>
    <property type="molecule type" value="Genomic_DNA"/>
</dbReference>
<name>A0A8X6G030_TRICU</name>
<organism evidence="2 3">
    <name type="scientific">Trichonephila clavata</name>
    <name type="common">Joro spider</name>
    <name type="synonym">Nephila clavata</name>
    <dbReference type="NCBI Taxonomy" id="2740835"/>
    <lineage>
        <taxon>Eukaryota</taxon>
        <taxon>Metazoa</taxon>
        <taxon>Ecdysozoa</taxon>
        <taxon>Arthropoda</taxon>
        <taxon>Chelicerata</taxon>
        <taxon>Arachnida</taxon>
        <taxon>Araneae</taxon>
        <taxon>Araneomorphae</taxon>
        <taxon>Entelegynae</taxon>
        <taxon>Araneoidea</taxon>
        <taxon>Nephilidae</taxon>
        <taxon>Trichonephila</taxon>
    </lineage>
</organism>
<gene>
    <name evidence="2" type="ORF">TNCT_451011</name>
</gene>
<proteinExistence type="predicted"/>
<protein>
    <submittedName>
        <fullName evidence="2">Uncharacterized protein</fullName>
    </submittedName>
</protein>
<comment type="caution">
    <text evidence="2">The sequence shown here is derived from an EMBL/GenBank/DDBJ whole genome shotgun (WGS) entry which is preliminary data.</text>
</comment>
<evidence type="ECO:0000313" key="3">
    <source>
        <dbReference type="Proteomes" id="UP000887116"/>
    </source>
</evidence>
<sequence length="105" mass="11855">MHIHIGCTLIMCIRLSTGLKNLQFKAELNKDSIQIAGSSKLVHFYGRNNLTAFPFNSNLAVPIIKNKLKKIRDSVAISVEFEIVDHNESLIMQTFGDQQDSHPFL</sequence>
<keyword evidence="1" id="KW-0732">Signal</keyword>
<dbReference type="Proteomes" id="UP000887116">
    <property type="component" value="Unassembled WGS sequence"/>
</dbReference>
<feature type="signal peptide" evidence="1">
    <location>
        <begin position="1"/>
        <end position="18"/>
    </location>
</feature>
<accession>A0A8X6G030</accession>
<reference evidence="2" key="1">
    <citation type="submission" date="2020-07" db="EMBL/GenBank/DDBJ databases">
        <title>Multicomponent nature underlies the extraordinary mechanical properties of spider dragline silk.</title>
        <authorList>
            <person name="Kono N."/>
            <person name="Nakamura H."/>
            <person name="Mori M."/>
            <person name="Yoshida Y."/>
            <person name="Ohtoshi R."/>
            <person name="Malay A.D."/>
            <person name="Moran D.A.P."/>
            <person name="Tomita M."/>
            <person name="Numata K."/>
            <person name="Arakawa K."/>
        </authorList>
    </citation>
    <scope>NUCLEOTIDE SEQUENCE</scope>
</reference>
<evidence type="ECO:0000256" key="1">
    <source>
        <dbReference type="SAM" id="SignalP"/>
    </source>
</evidence>
<feature type="chain" id="PRO_5036498257" evidence="1">
    <location>
        <begin position="19"/>
        <end position="105"/>
    </location>
</feature>